<dbReference type="EMDB" id="EMD-15823"/>
<keyword evidence="7" id="KW-1185">Reference proteome</keyword>
<evidence type="ECO:0000256" key="2">
    <source>
        <dbReference type="ARBA" id="ARBA00022844"/>
    </source>
</evidence>
<organism evidence="6 7">
    <name type="scientific">Chaetoceros socialis f. radians RNA virus 01</name>
    <dbReference type="NCBI Taxonomy" id="2169725"/>
    <lineage>
        <taxon>Viruses</taxon>
        <taxon>Riboviria</taxon>
        <taxon>Orthornavirae</taxon>
        <taxon>Pisuviricota</taxon>
        <taxon>Pisoniviricetes</taxon>
        <taxon>Picornavirales</taxon>
        <taxon>Marnaviridae</taxon>
        <taxon>Bacillarnavirus</taxon>
        <taxon>Bacillarnavirus yujii</taxon>
    </lineage>
</organism>
<comment type="subcellular location">
    <subcellularLocation>
        <location evidence="1">Virion</location>
    </subcellularLocation>
</comment>
<dbReference type="Pfam" id="PF11492">
    <property type="entry name" value="Dicistro_VP4"/>
    <property type="match status" value="1"/>
</dbReference>
<evidence type="ECO:0000256" key="1">
    <source>
        <dbReference type="ARBA" id="ARBA00004328"/>
    </source>
</evidence>
<reference evidence="8 9" key="2">
    <citation type="journal article" date="2022" name="Viruses">
        <title>Structural Insights into Common and Host-Specific Receptor-Binding Mechanisms in Algal Picorna-like Viruses.</title>
        <authorList>
            <person name="Wang H."/>
            <person name="Munke A."/>
            <person name="Li S."/>
            <person name="Tomaru Y."/>
            <person name="Okamoto K."/>
        </authorList>
    </citation>
    <scope>STRUCTURE BY ELECTRON MICROSCOPY (3.00 ANGSTROMS) OF 625-894; 34-275 AND 332-609</scope>
</reference>
<name>B9A8E1_9VIRU</name>
<dbReference type="Pfam" id="PF08762">
    <property type="entry name" value="CRPV_capsid"/>
    <property type="match status" value="1"/>
</dbReference>
<sequence length="896" mass="98772">MRDVAAIMIALKRQTQTPDESEFSSESGSGALPAVKDTIEGNSETLSGTHQNETLALYSNVDQTAVKIMSSIDPTRADCVSNDHELGNFLSRPVRIMRESISLDERTSTTIAPWDVYLRHPMINKKIANYEYLRANLVLEVVVNGGPFFYGKMLLGYTPFGYEDSLKNFNRIPIGHQNTMLSQQPHVKIDFCESTGGVLHLPFVYNRNYMRISEGSGEPASMGELRLNTLNALKNISFTGPASSVATITVFAYLDNVELVAPSANDPITAQQPELSSESEVDEYSGVISAPASSIARAAGKLKTIPQIAPFALATELGAGAIAEIAKIFGRCRPVVIDPPHKYRPTYVGNMANADIAEAVDKLSLTSKQELTINHDVIGKKSDGDDMHLSTFFGREAYMDRFEWKTTDSYDTLLFYTHVHPILFKRFEATSGDYDVGMLLPPVGYATIPFSFWRGGMTFRFSIVASAFHRGRLRIVYQPQGGLGTVPGFSAAFNRVIDLGDARDFEVTVEWNQNIAFREVHTTGSNVPSAQYTPGLDVGRTSQLPLGDQTSVSNGVLAVYVVNDLVSPDGGTDESVEVNWFVKGAPSFEVASRDTKFARWSTHWSQEEFSSESKVEEFSSESMASPLAIAGNRAGGSGAITLEPFGSDNTSPELSKLHFGETYDHMRVLVKGYNFYKAVLDNTTITDPDNPSGTVVIRSTVPDFPAPRGHIPNGPDKPFLPHPENAALCTHLTWFSPCYVARRGGIRWKYLHFGARFGATDAPKGLGFVNRVPQVPYGRRPLGNERLPLTDVNGFNPTELSQAFSNENGGVYATDLDVQPAIEVELPFYSSLRFVNPRWDDYEKIGIHRHSIDLLSYRTNGAKCEDAWMAYVAAGDDFNLSWMLSCPPFRLVNLDF</sequence>
<dbReference type="GeneID" id="7559142"/>
<evidence type="ECO:0000259" key="5">
    <source>
        <dbReference type="Pfam" id="PF11492"/>
    </source>
</evidence>
<keyword evidence="2" id="KW-0946">Virion</keyword>
<dbReference type="Proteomes" id="UP000203516">
    <property type="component" value="Segment"/>
</dbReference>
<dbReference type="EMBL" id="AB469874">
    <property type="protein sequence ID" value="BAH22518.1"/>
    <property type="molecule type" value="Genomic_RNA"/>
</dbReference>
<evidence type="ECO:0000259" key="4">
    <source>
        <dbReference type="Pfam" id="PF08762"/>
    </source>
</evidence>
<dbReference type="SUPFAM" id="SSF88633">
    <property type="entry name" value="Positive stranded ssRNA viruses"/>
    <property type="match status" value="3"/>
</dbReference>
<feature type="domain" description="Dicistrovirus capsid-polyprotein C-terminal" evidence="4">
    <location>
        <begin position="706"/>
        <end position="889"/>
    </location>
</feature>
<dbReference type="CDD" id="cd00205">
    <property type="entry name" value="rhv_like"/>
    <property type="match status" value="2"/>
</dbReference>
<dbReference type="PDB" id="8B38">
    <property type="method" value="EM"/>
    <property type="resolution" value="3.00 A"/>
    <property type="chains" value="A=625-894, B=34-275, C=332-609"/>
</dbReference>
<evidence type="ECO:0000313" key="6">
    <source>
        <dbReference type="EMBL" id="BAH22518.1"/>
    </source>
</evidence>
<dbReference type="EMDB" id="EMD-15830"/>
<dbReference type="InterPro" id="IPR033703">
    <property type="entry name" value="Rhv-like"/>
</dbReference>
<evidence type="ECO:0000256" key="3">
    <source>
        <dbReference type="SAM" id="MobiDB-lite"/>
    </source>
</evidence>
<protein>
    <submittedName>
        <fullName evidence="6">Structural polyprotein</fullName>
    </submittedName>
</protein>
<proteinExistence type="evidence at protein level"/>
<dbReference type="RefSeq" id="YP_002647033.1">
    <property type="nucleotide sequence ID" value="NC_012212.1"/>
</dbReference>
<dbReference type="InterPro" id="IPR024343">
    <property type="entry name" value="VP4_dicistrovir"/>
</dbReference>
<evidence type="ECO:0007829" key="8">
    <source>
        <dbReference type="PDB" id="8B38"/>
    </source>
</evidence>
<accession>B9A8E1</accession>
<evidence type="ECO:0000313" key="7">
    <source>
        <dbReference type="Proteomes" id="UP000203516"/>
    </source>
</evidence>
<keyword evidence="8 9" id="KW-0002">3D-structure</keyword>
<dbReference type="SMR" id="B9A8E1"/>
<feature type="domain" description="Capsid protein VP4 dicistrovirus" evidence="5">
    <location>
        <begin position="283"/>
        <end position="330"/>
    </location>
</feature>
<feature type="region of interest" description="Disordered" evidence="3">
    <location>
        <begin position="15"/>
        <end position="35"/>
    </location>
</feature>
<reference evidence="6 7" key="1">
    <citation type="journal article" date="2009" name="Appl. Environ. Microbiol.">
        <title>Isolation and characterization of a single-stranded RNA virus infecting the bloom-forming diatom Chaetoceros socialis.</title>
        <authorList>
            <person name="Tomaru Y."/>
            <person name="Takao Y."/>
            <person name="Suzuki H."/>
            <person name="Nagumo T."/>
            <person name="Nagasaki K."/>
        </authorList>
    </citation>
    <scope>NUCLEOTIDE SEQUENCE [LARGE SCALE GENOMIC DNA]</scope>
</reference>
<evidence type="ECO:0007829" key="9">
    <source>
        <dbReference type="PDB" id="8B3J"/>
    </source>
</evidence>
<dbReference type="GO" id="GO:0044423">
    <property type="term" value="C:virion component"/>
    <property type="evidence" value="ECO:0007669"/>
    <property type="project" value="UniProtKB-KW"/>
</dbReference>
<dbReference type="InterPro" id="IPR014872">
    <property type="entry name" value="Dicistrovirus_capsid-polyPr_C"/>
</dbReference>
<dbReference type="KEGG" id="vg:7559142"/>
<dbReference type="PDB" id="8B3J">
    <property type="method" value="EM"/>
    <property type="resolution" value="3.10 A"/>
    <property type="chains" value="A=625-894, B=34-275, C=332-609"/>
</dbReference>
<dbReference type="Gene3D" id="2.60.120.20">
    <property type="match status" value="3"/>
</dbReference>
<dbReference type="InterPro" id="IPR029053">
    <property type="entry name" value="Viral_coat"/>
</dbReference>